<feature type="region of interest" description="Disordered" evidence="1">
    <location>
        <begin position="49"/>
        <end position="157"/>
    </location>
</feature>
<sequence>MCGITSPAHRVGRAKPGKGFRDGRRVCPLLRHMYQAKRGLTGSWEASEATQDGILPSPSHGTAAVRTGFQAPQALTAGAASSAAPGSPDKRLAGARGGGRPGNDLARARHPWVGMSSCRSGSRGARPAPHFVTRHEIENPAGAGLGQARSRTDGGSK</sequence>
<feature type="region of interest" description="Disordered" evidence="1">
    <location>
        <begin position="1"/>
        <end position="23"/>
    </location>
</feature>
<reference evidence="2" key="2">
    <citation type="journal article" date="1997" name="Biochem. Biophys. Res. Commun.">
        <title>Sequence analysis of the small cryptic Xanthomonas campestris pv. vesicatoria plasmid pXV64 encoding a Rep protein similar to gene II protein of phage 12-2.</title>
        <authorList>
            <person name="Weng S.F."/>
            <person name="Fan Y.F."/>
            <person name="Tseng Y.H."/>
            <person name="Lin J.W."/>
        </authorList>
    </citation>
    <scope>NUCLEOTIDE SEQUENCE</scope>
    <source>
        <plasmid evidence="2">pXV64</plasmid>
    </source>
</reference>
<name>O05483_XANEU</name>
<dbReference type="EMBL" id="U78513">
    <property type="protein sequence ID" value="AAB51503.1"/>
    <property type="molecule type" value="Genomic_DNA"/>
</dbReference>
<keyword evidence="2" id="KW-0614">Plasmid</keyword>
<accession>O05483</accession>
<evidence type="ECO:0000313" key="2">
    <source>
        <dbReference type="EMBL" id="AAB51503.1"/>
    </source>
</evidence>
<geneLocation type="plasmid" evidence="2">
    <name>pXV64</name>
</geneLocation>
<protein>
    <submittedName>
        <fullName evidence="2">ORF2</fullName>
    </submittedName>
</protein>
<evidence type="ECO:0000256" key="1">
    <source>
        <dbReference type="SAM" id="MobiDB-lite"/>
    </source>
</evidence>
<dbReference type="AlphaFoldDB" id="O05483"/>
<feature type="compositionally biased region" description="Low complexity" evidence="1">
    <location>
        <begin position="70"/>
        <end position="87"/>
    </location>
</feature>
<dbReference type="PIR" id="JC5389">
    <property type="entry name" value="JC5389"/>
</dbReference>
<proteinExistence type="predicted"/>
<organism evidence="2">
    <name type="scientific">Xanthomonas euvesicatoria</name>
    <dbReference type="NCBI Taxonomy" id="456327"/>
    <lineage>
        <taxon>Bacteria</taxon>
        <taxon>Pseudomonadati</taxon>
        <taxon>Pseudomonadota</taxon>
        <taxon>Gammaproteobacteria</taxon>
        <taxon>Lysobacterales</taxon>
        <taxon>Lysobacteraceae</taxon>
        <taxon>Xanthomonas</taxon>
    </lineage>
</organism>
<reference evidence="2" key="1">
    <citation type="submission" date="1996-11" db="EMBL/GenBank/DDBJ databases">
        <authorList>
            <person name="Weng S.-F."/>
            <person name="Fan Y.-F."/>
            <person name="Tseng Y.-H."/>
        </authorList>
    </citation>
    <scope>NUCLEOTIDE SEQUENCE</scope>
    <source>
        <plasmid evidence="2">pXV64</plasmid>
    </source>
</reference>